<evidence type="ECO:0000313" key="1">
    <source>
        <dbReference type="EMBL" id="KAK7322225.1"/>
    </source>
</evidence>
<protein>
    <submittedName>
        <fullName evidence="1">Uncharacterized protein</fullName>
    </submittedName>
</protein>
<dbReference type="EMBL" id="JAYMYR010000164">
    <property type="protein sequence ID" value="KAK7322225.1"/>
    <property type="molecule type" value="Genomic_DNA"/>
</dbReference>
<dbReference type="AlphaFoldDB" id="A0AAN9KQU8"/>
<evidence type="ECO:0000313" key="2">
    <source>
        <dbReference type="Proteomes" id="UP001374584"/>
    </source>
</evidence>
<keyword evidence="2" id="KW-1185">Reference proteome</keyword>
<dbReference type="Proteomes" id="UP001374584">
    <property type="component" value="Unassembled WGS sequence"/>
</dbReference>
<name>A0AAN9KQU8_PHACN</name>
<gene>
    <name evidence="1" type="ORF">VNO80_34890</name>
</gene>
<organism evidence="1 2">
    <name type="scientific">Phaseolus coccineus</name>
    <name type="common">Scarlet runner bean</name>
    <name type="synonym">Phaseolus multiflorus</name>
    <dbReference type="NCBI Taxonomy" id="3886"/>
    <lineage>
        <taxon>Eukaryota</taxon>
        <taxon>Viridiplantae</taxon>
        <taxon>Streptophyta</taxon>
        <taxon>Embryophyta</taxon>
        <taxon>Tracheophyta</taxon>
        <taxon>Spermatophyta</taxon>
        <taxon>Magnoliopsida</taxon>
        <taxon>eudicotyledons</taxon>
        <taxon>Gunneridae</taxon>
        <taxon>Pentapetalae</taxon>
        <taxon>rosids</taxon>
        <taxon>fabids</taxon>
        <taxon>Fabales</taxon>
        <taxon>Fabaceae</taxon>
        <taxon>Papilionoideae</taxon>
        <taxon>50 kb inversion clade</taxon>
        <taxon>NPAAA clade</taxon>
        <taxon>indigoferoid/millettioid clade</taxon>
        <taxon>Phaseoleae</taxon>
        <taxon>Phaseolus</taxon>
    </lineage>
</organism>
<sequence length="201" mass="22244">MTTSTSFSPINYLIDLDTEYEAMKKAFYQSVAATKAMNAGRINGALNEIEIDNFSKNSVKPVVKQKPSYKDNENLFWSKGKGGTYHATSPTNPKNWRVGITYGVNYRQARSAQQIAEQINDLCENNLFKDGETISCLDLKGNPLVFSSTGMPTGIELGYAIFSADGSFSDCDDIDYAKDVCKDLLARFEAQMNEIVPNDIA</sequence>
<reference evidence="1 2" key="1">
    <citation type="submission" date="2024-01" db="EMBL/GenBank/DDBJ databases">
        <title>The genomes of 5 underutilized Papilionoideae crops provide insights into root nodulation and disease resistanc.</title>
        <authorList>
            <person name="Jiang F."/>
        </authorList>
    </citation>
    <scope>NUCLEOTIDE SEQUENCE [LARGE SCALE GENOMIC DNA]</scope>
    <source>
        <strain evidence="1">JINMINGXINNONG_FW02</strain>
        <tissue evidence="1">Leaves</tissue>
    </source>
</reference>
<accession>A0AAN9KQU8</accession>
<comment type="caution">
    <text evidence="1">The sequence shown here is derived from an EMBL/GenBank/DDBJ whole genome shotgun (WGS) entry which is preliminary data.</text>
</comment>
<proteinExistence type="predicted"/>